<dbReference type="InterPro" id="IPR027417">
    <property type="entry name" value="P-loop_NTPase"/>
</dbReference>
<accession>A0ABV4R4Z8</accession>
<evidence type="ECO:0000313" key="1">
    <source>
        <dbReference type="EMBL" id="MFA1557479.1"/>
    </source>
</evidence>
<comment type="caution">
    <text evidence="1">The sequence shown here is derived from an EMBL/GenBank/DDBJ whole genome shotgun (WGS) entry which is preliminary data.</text>
</comment>
<proteinExistence type="predicted"/>
<evidence type="ECO:0000313" key="2">
    <source>
        <dbReference type="Proteomes" id="UP001569904"/>
    </source>
</evidence>
<reference evidence="1 2" key="1">
    <citation type="submission" date="2023-11" db="EMBL/GenBank/DDBJ databases">
        <title>Actinomadura monticuli sp. nov., isolated from volcanic ash.</title>
        <authorList>
            <person name="Lee S.D."/>
            <person name="Yang H."/>
            <person name="Kim I.S."/>
        </authorList>
    </citation>
    <scope>NUCLEOTIDE SEQUENCE [LARGE SCALE GENOMIC DNA]</scope>
    <source>
        <strain evidence="1 2">DSM 45346</strain>
    </source>
</reference>
<name>A0ABV4R4Z8_9ACTN</name>
<keyword evidence="2" id="KW-1185">Reference proteome</keyword>
<dbReference type="SUPFAM" id="SSF52540">
    <property type="entry name" value="P-loop containing nucleoside triphosphate hydrolases"/>
    <property type="match status" value="1"/>
</dbReference>
<dbReference type="Pfam" id="PF13469">
    <property type="entry name" value="Sulfotransfer_3"/>
    <property type="match status" value="1"/>
</dbReference>
<gene>
    <name evidence="1" type="ORF">SM436_27680</name>
</gene>
<dbReference type="RefSeq" id="WP_371944224.1">
    <property type="nucleotide sequence ID" value="NZ_JAXCEH010000021.1"/>
</dbReference>
<dbReference type="EMBL" id="JAXCEH010000021">
    <property type="protein sequence ID" value="MFA1557479.1"/>
    <property type="molecule type" value="Genomic_DNA"/>
</dbReference>
<organism evidence="1 2">
    <name type="scientific">Actinomadura chokoriensis</name>
    <dbReference type="NCBI Taxonomy" id="454156"/>
    <lineage>
        <taxon>Bacteria</taxon>
        <taxon>Bacillati</taxon>
        <taxon>Actinomycetota</taxon>
        <taxon>Actinomycetes</taxon>
        <taxon>Streptosporangiales</taxon>
        <taxon>Thermomonosporaceae</taxon>
        <taxon>Actinomadura</taxon>
    </lineage>
</organism>
<dbReference type="Proteomes" id="UP001569904">
    <property type="component" value="Unassembled WGS sequence"/>
</dbReference>
<protein>
    <submittedName>
        <fullName evidence="1">Sulfotransferase</fullName>
    </submittedName>
</protein>
<dbReference type="Gene3D" id="3.40.50.300">
    <property type="entry name" value="P-loop containing nucleotide triphosphate hydrolases"/>
    <property type="match status" value="1"/>
</dbReference>
<sequence length="308" mass="34100">MTGRARGPIIVLGRPHSGTRLLAGLLRSGGVFLGADLTRPQLDSWSMHGQFTVPLLHARLAVHSGAPQDADLDHLARGCWDAAWPRYAGTASRTATRQDAWGWKCCETAFVMPTVRRLLPGAVFVHLIRDGRDVALSGRGYFQITSPTADPPGWPQAARPRDGAGGPAPLGYREFSRLVTFGEPEVRRWRGIDLDDVRDVVRHRYLLQMKAWTTAVTWARRDASALGGGYHEVRYEELCTSPIDVARALFRRLGLPWTATAGAFLDRHAVSTRAGRWRHARLSGRETRDFADAVAFGRPLLRECGYAD</sequence>